<evidence type="ECO:0000313" key="3">
    <source>
        <dbReference type="EMBL" id="PHH50012.1"/>
    </source>
</evidence>
<protein>
    <submittedName>
        <fullName evidence="3">RNA polymerase-associated protein RTF1</fullName>
    </submittedName>
</protein>
<sequence>MADIDDELLALAGGGSDGEDNSPRSPSPESSASGRKRRRSRSRSRSPPRRARRDDSEEEEGEARSSAPGSPDSQQSVPMDESDSDAEPAPSKSFSRDAIGVDEEYPIEGLYRSHAEKAEISRMVEVERETILAERREHMERFKQNRVLRQLVSQRESGDRGGSGPGSATGKRSKRSAGDADLDNSDSDFGADTRPRGRSARSKASDKMDDYRRARAEKVDRMRRLKEDRERARDSNSSRNYDAYDDDNEGDSWHRRSPTPEVKSRRQPELNDFERLRISRAGFAQICFKPQFEESVIDCYVRVLGKPDRNTGEQQYHMLSIKGITAGKPYAMQDARGSNSFVTEQYVVAGLGKRTETYPFVAISSGKLTESELQKHKDALANMGLNTPRMAVLEDRLAALNKLVKYELNNKEITEMVERKNQLRRRVDPAQREALQRSIAEAEDAGNMIMARQLQEDLDALGSSTGLAFRTSLNPKASSSPGAHRIQQEKMAELNRLNRKKNVEAVRRAQLKERQRIRDLEAAAARGEVVQEDLSRRLKTKAKFVHDVNDGGIGGNPKAGDTGTAKDAAAAASDGLSRPVLQIAQAVSNGIPTVHRPVQEDDIIAGLDMDIDVEID</sequence>
<dbReference type="GO" id="GO:0003677">
    <property type="term" value="F:DNA binding"/>
    <property type="evidence" value="ECO:0007669"/>
    <property type="project" value="InterPro"/>
</dbReference>
<feature type="compositionally biased region" description="Basic and acidic residues" evidence="1">
    <location>
        <begin position="111"/>
        <end position="123"/>
    </location>
</feature>
<dbReference type="OrthoDB" id="166375at2759"/>
<dbReference type="InterPro" id="IPR004343">
    <property type="entry name" value="Plus-3_dom"/>
</dbReference>
<dbReference type="Proteomes" id="UP000222788">
    <property type="component" value="Unassembled WGS sequence"/>
</dbReference>
<dbReference type="PROSITE" id="PS51360">
    <property type="entry name" value="PLUS3"/>
    <property type="match status" value="1"/>
</dbReference>
<feature type="region of interest" description="Disordered" evidence="1">
    <location>
        <begin position="138"/>
        <end position="268"/>
    </location>
</feature>
<dbReference type="AlphaFoldDB" id="A0A2C5WW97"/>
<dbReference type="InterPro" id="IPR036128">
    <property type="entry name" value="Plus3-like_sf"/>
</dbReference>
<feature type="compositionally biased region" description="Low complexity" evidence="1">
    <location>
        <begin position="23"/>
        <end position="33"/>
    </location>
</feature>
<comment type="caution">
    <text evidence="3">The sequence shown here is derived from an EMBL/GenBank/DDBJ whole genome shotgun (WGS) entry which is preliminary data.</text>
</comment>
<organism evidence="3 4">
    <name type="scientific">Ceratocystis fimbriata CBS 114723</name>
    <dbReference type="NCBI Taxonomy" id="1035309"/>
    <lineage>
        <taxon>Eukaryota</taxon>
        <taxon>Fungi</taxon>
        <taxon>Dikarya</taxon>
        <taxon>Ascomycota</taxon>
        <taxon>Pezizomycotina</taxon>
        <taxon>Sordariomycetes</taxon>
        <taxon>Hypocreomycetidae</taxon>
        <taxon>Microascales</taxon>
        <taxon>Ceratocystidaceae</taxon>
        <taxon>Ceratocystis</taxon>
    </lineage>
</organism>
<reference evidence="3 4" key="2">
    <citation type="journal article" date="2013" name="IMA Fungus">
        <title>IMA Genome-F 1: Ceratocystis fimbriata: Draft nuclear genome sequence for the plant pathogen, Ceratocystis fimbriata.</title>
        <authorList>
            <person name="Wilken P.M."/>
            <person name="Steenkamp E.T."/>
            <person name="Wingfield M.J."/>
            <person name="de Beer Z.W."/>
            <person name="Wingfield B.D."/>
        </authorList>
    </citation>
    <scope>NUCLEOTIDE SEQUENCE [LARGE SCALE GENOMIC DNA]</scope>
    <source>
        <strain evidence="3 4">CBS 114723</strain>
    </source>
</reference>
<feature type="domain" description="Plus3" evidence="2">
    <location>
        <begin position="267"/>
        <end position="405"/>
    </location>
</feature>
<evidence type="ECO:0000259" key="2">
    <source>
        <dbReference type="PROSITE" id="PS51360"/>
    </source>
</evidence>
<accession>A0A2C5WW97</accession>
<gene>
    <name evidence="3" type="primary">RTF1</name>
    <name evidence="3" type="ORF">CFIMG_005907RA</name>
</gene>
<dbReference type="EMBL" id="APWK03000154">
    <property type="protein sequence ID" value="PHH50012.1"/>
    <property type="molecule type" value="Genomic_DNA"/>
</dbReference>
<evidence type="ECO:0000313" key="4">
    <source>
        <dbReference type="Proteomes" id="UP000222788"/>
    </source>
</evidence>
<name>A0A2C5WW97_9PEZI</name>
<feature type="compositionally biased region" description="Basic residues" evidence="1">
    <location>
        <begin position="34"/>
        <end position="51"/>
    </location>
</feature>
<dbReference type="Pfam" id="PF03126">
    <property type="entry name" value="Plus-3"/>
    <property type="match status" value="1"/>
</dbReference>
<proteinExistence type="predicted"/>
<dbReference type="SMART" id="SM00719">
    <property type="entry name" value="Plus3"/>
    <property type="match status" value="1"/>
</dbReference>
<feature type="compositionally biased region" description="Basic and acidic residues" evidence="1">
    <location>
        <begin position="203"/>
        <end position="236"/>
    </location>
</feature>
<keyword evidence="4" id="KW-1185">Reference proteome</keyword>
<dbReference type="SUPFAM" id="SSF159042">
    <property type="entry name" value="Plus3-like"/>
    <property type="match status" value="1"/>
</dbReference>
<evidence type="ECO:0000256" key="1">
    <source>
        <dbReference type="SAM" id="MobiDB-lite"/>
    </source>
</evidence>
<reference evidence="3 4" key="1">
    <citation type="journal article" date="2013" name="Fungal Biol.">
        <title>Analysis of microsatellite markers in the genome of the plant pathogen Ceratocystis fimbriata.</title>
        <authorList>
            <person name="Simpson M.C."/>
            <person name="Wilken P.M."/>
            <person name="Coetzee M.P."/>
            <person name="Wingfield M.J."/>
            <person name="Wingfield B.D."/>
        </authorList>
    </citation>
    <scope>NUCLEOTIDE SEQUENCE [LARGE SCALE GENOMIC DNA]</scope>
    <source>
        <strain evidence="3 4">CBS 114723</strain>
    </source>
</reference>
<dbReference type="Gene3D" id="3.90.70.200">
    <property type="entry name" value="Plus-3 domain"/>
    <property type="match status" value="1"/>
</dbReference>
<dbReference type="STRING" id="1035309.A0A2C5WW97"/>
<feature type="region of interest" description="Disordered" evidence="1">
    <location>
        <begin position="1"/>
        <end position="123"/>
    </location>
</feature>